<evidence type="ECO:0000256" key="1">
    <source>
        <dbReference type="SAM" id="MobiDB-lite"/>
    </source>
</evidence>
<dbReference type="EMBL" id="LR134117">
    <property type="protein sequence ID" value="VDZ62072.1"/>
    <property type="molecule type" value="Genomic_DNA"/>
</dbReference>
<gene>
    <name evidence="2" type="ORF">NCTC11214_03982</name>
</gene>
<dbReference type="Proteomes" id="UP000281391">
    <property type="component" value="Chromosome"/>
</dbReference>
<protein>
    <submittedName>
        <fullName evidence="2">DNA damage-inducible protein YebG</fullName>
    </submittedName>
</protein>
<proteinExistence type="predicted"/>
<dbReference type="InterPro" id="IPR009813">
    <property type="entry name" value="Uncharacterised_YebG"/>
</dbReference>
<evidence type="ECO:0000313" key="3">
    <source>
        <dbReference type="Proteomes" id="UP000281391"/>
    </source>
</evidence>
<evidence type="ECO:0000313" key="2">
    <source>
        <dbReference type="EMBL" id="VDZ62072.1"/>
    </source>
</evidence>
<feature type="region of interest" description="Disordered" evidence="1">
    <location>
        <begin position="75"/>
        <end position="107"/>
    </location>
</feature>
<dbReference type="KEGG" id="sof:NCTC11214_03982"/>
<feature type="compositionally biased region" description="Polar residues" evidence="1">
    <location>
        <begin position="97"/>
        <end position="107"/>
    </location>
</feature>
<dbReference type="InterPro" id="IPR038627">
    <property type="entry name" value="YebG-like_sf"/>
</dbReference>
<reference evidence="2 3" key="1">
    <citation type="submission" date="2018-12" db="EMBL/GenBank/DDBJ databases">
        <authorList>
            <consortium name="Pathogen Informatics"/>
        </authorList>
    </citation>
    <scope>NUCLEOTIDE SEQUENCE [LARGE SCALE GENOMIC DNA]</scope>
    <source>
        <strain evidence="2 3">NCTC11214</strain>
    </source>
</reference>
<dbReference type="RefSeq" id="WP_004961861.1">
    <property type="nucleotide sequence ID" value="NZ_JAEKCK010000002.1"/>
</dbReference>
<dbReference type="AlphaFoldDB" id="A0A447KWK2"/>
<dbReference type="Pfam" id="PF07130">
    <property type="entry name" value="YebG"/>
    <property type="match status" value="1"/>
</dbReference>
<name>A0A447KWK2_SEROD</name>
<sequence length="107" mass="11775">MAVEVKYLVVRNGEEKMTFASKKEADAYDKMLDLADSLGEWLQQAPLTLEEEQREALSFYLAEHKEALTQILRGAAPQAVSQKPAKAKGDKPAASKNPQSQAEKQAA</sequence>
<accession>A0A447KWK2</accession>
<organism evidence="2 3">
    <name type="scientific">Serratia odorifera</name>
    <dbReference type="NCBI Taxonomy" id="618"/>
    <lineage>
        <taxon>Bacteria</taxon>
        <taxon>Pseudomonadati</taxon>
        <taxon>Pseudomonadota</taxon>
        <taxon>Gammaproteobacteria</taxon>
        <taxon>Enterobacterales</taxon>
        <taxon>Yersiniaceae</taxon>
        <taxon>Serratia</taxon>
    </lineage>
</organism>
<dbReference type="Gene3D" id="1.10.10.710">
    <property type="entry name" value="PSPTO_1197 like"/>
    <property type="match status" value="1"/>
</dbReference>